<dbReference type="PANTHER" id="PTHR46248">
    <property type="entry name" value="EXPRESSED PROTEIN"/>
    <property type="match status" value="1"/>
</dbReference>
<protein>
    <recommendedName>
        <fullName evidence="2">Ternary complex factor MIP1 leucine-zipper domain-containing protein</fullName>
    </recommendedName>
</protein>
<dbReference type="InterPro" id="IPR025757">
    <property type="entry name" value="MIP1_Leuzipper"/>
</dbReference>
<sequence>MSSPTPLRATAGGGGGSSYSFHRRRGRSGAGLRRPRVRRCKMKLMYFLVDRDEQGSKRLELEFEVSELETALEKEERLGRVLQCSLQGRVVCHRCLSTLVPTKVRGLLGELAMVEDEIFYLEKKVDDLRLRLCREQKWTDQCILQQQQKQQQSWPQNREQRHSLSRRELQGAEQLPKLPYPGSDDALERESKASVGSASARGDELESVRRSSHCHSSENLTPPERKICLNSLNKLSEELIRLMVTIFHKLNKTMDAAELELSSTSKLNISAPGASSPRRLRPPLQPP</sequence>
<dbReference type="Pfam" id="PF14389">
    <property type="entry name" value="Lzipper-MIP1"/>
    <property type="match status" value="1"/>
</dbReference>
<feature type="domain" description="Ternary complex factor MIP1 leucine-zipper" evidence="2">
    <location>
        <begin position="56"/>
        <end position="135"/>
    </location>
</feature>
<dbReference type="PANTHER" id="PTHR46248:SF4">
    <property type="entry name" value="OS01G0147800 PROTEIN"/>
    <property type="match status" value="1"/>
</dbReference>
<evidence type="ECO:0000313" key="3">
    <source>
        <dbReference type="EMBL" id="JAD37832.1"/>
    </source>
</evidence>
<accession>A0A0A8ZSM0</accession>
<feature type="compositionally biased region" description="Basic and acidic residues" evidence="1">
    <location>
        <begin position="158"/>
        <end position="170"/>
    </location>
</feature>
<feature type="region of interest" description="Disordered" evidence="1">
    <location>
        <begin position="1"/>
        <end position="32"/>
    </location>
</feature>
<organism evidence="3">
    <name type="scientific">Arundo donax</name>
    <name type="common">Giant reed</name>
    <name type="synonym">Donax arundinaceus</name>
    <dbReference type="NCBI Taxonomy" id="35708"/>
    <lineage>
        <taxon>Eukaryota</taxon>
        <taxon>Viridiplantae</taxon>
        <taxon>Streptophyta</taxon>
        <taxon>Embryophyta</taxon>
        <taxon>Tracheophyta</taxon>
        <taxon>Spermatophyta</taxon>
        <taxon>Magnoliopsida</taxon>
        <taxon>Liliopsida</taxon>
        <taxon>Poales</taxon>
        <taxon>Poaceae</taxon>
        <taxon>PACMAD clade</taxon>
        <taxon>Arundinoideae</taxon>
        <taxon>Arundineae</taxon>
        <taxon>Arundo</taxon>
    </lineage>
</organism>
<proteinExistence type="predicted"/>
<reference evidence="3" key="2">
    <citation type="journal article" date="2015" name="Data Brief">
        <title>Shoot transcriptome of the giant reed, Arundo donax.</title>
        <authorList>
            <person name="Barrero R.A."/>
            <person name="Guerrero F.D."/>
            <person name="Moolhuijzen P."/>
            <person name="Goolsby J.A."/>
            <person name="Tidwell J."/>
            <person name="Bellgard S.E."/>
            <person name="Bellgard M.I."/>
        </authorList>
    </citation>
    <scope>NUCLEOTIDE SEQUENCE</scope>
    <source>
        <tissue evidence="3">Shoot tissue taken approximately 20 cm above the soil surface</tissue>
    </source>
</reference>
<evidence type="ECO:0000259" key="2">
    <source>
        <dbReference type="Pfam" id="PF14389"/>
    </source>
</evidence>
<feature type="region of interest" description="Disordered" evidence="1">
    <location>
        <begin position="153"/>
        <end position="223"/>
    </location>
</feature>
<name>A0A0A8ZSM0_ARUDO</name>
<feature type="compositionally biased region" description="Basic residues" evidence="1">
    <location>
        <begin position="21"/>
        <end position="32"/>
    </location>
</feature>
<feature type="region of interest" description="Disordered" evidence="1">
    <location>
        <begin position="267"/>
        <end position="287"/>
    </location>
</feature>
<reference evidence="3" key="1">
    <citation type="submission" date="2014-09" db="EMBL/GenBank/DDBJ databases">
        <authorList>
            <person name="Magalhaes I.L.F."/>
            <person name="Oliveira U."/>
            <person name="Santos F.R."/>
            <person name="Vidigal T.H.D.A."/>
            <person name="Brescovit A.D."/>
            <person name="Santos A.J."/>
        </authorList>
    </citation>
    <scope>NUCLEOTIDE SEQUENCE</scope>
    <source>
        <tissue evidence="3">Shoot tissue taken approximately 20 cm above the soil surface</tissue>
    </source>
</reference>
<evidence type="ECO:0000256" key="1">
    <source>
        <dbReference type="SAM" id="MobiDB-lite"/>
    </source>
</evidence>
<dbReference type="AlphaFoldDB" id="A0A0A8ZSM0"/>
<dbReference type="EMBL" id="GBRH01260063">
    <property type="protein sequence ID" value="JAD37832.1"/>
    <property type="molecule type" value="Transcribed_RNA"/>
</dbReference>